<keyword evidence="3" id="KW-1185">Reference proteome</keyword>
<accession>A0A4S3ZVH8</accession>
<keyword evidence="1" id="KW-0812">Transmembrane</keyword>
<keyword evidence="1" id="KW-1133">Transmembrane helix</keyword>
<proteinExistence type="predicted"/>
<feature type="transmembrane region" description="Helical" evidence="1">
    <location>
        <begin position="6"/>
        <end position="25"/>
    </location>
</feature>
<evidence type="ECO:0000313" key="2">
    <source>
        <dbReference type="EMBL" id="THF49824.1"/>
    </source>
</evidence>
<gene>
    <name evidence="2" type="ORF">E6C50_10740</name>
</gene>
<reference evidence="2 3" key="1">
    <citation type="submission" date="2019-04" db="EMBL/GenBank/DDBJ databases">
        <title>Flavobacterium sp. nov. isolated from construction timber.</title>
        <authorList>
            <person name="Lin S.-Y."/>
            <person name="Chang C.-T."/>
            <person name="Young C.-C."/>
        </authorList>
    </citation>
    <scope>NUCLEOTIDE SEQUENCE [LARGE SCALE GENOMIC DNA]</scope>
    <source>
        <strain evidence="2 3">CC-CTC003</strain>
    </source>
</reference>
<dbReference type="AlphaFoldDB" id="A0A4S3ZVH8"/>
<protein>
    <submittedName>
        <fullName evidence="2">Uncharacterized protein</fullName>
    </submittedName>
</protein>
<dbReference type="EMBL" id="SSNZ01000004">
    <property type="protein sequence ID" value="THF49824.1"/>
    <property type="molecule type" value="Genomic_DNA"/>
</dbReference>
<organism evidence="2 3">
    <name type="scientific">Flavobacterium supellecticarium</name>
    <dbReference type="NCBI Taxonomy" id="2565924"/>
    <lineage>
        <taxon>Bacteria</taxon>
        <taxon>Pseudomonadati</taxon>
        <taxon>Bacteroidota</taxon>
        <taxon>Flavobacteriia</taxon>
        <taxon>Flavobacteriales</taxon>
        <taxon>Flavobacteriaceae</taxon>
        <taxon>Flavobacterium</taxon>
    </lineage>
</organism>
<dbReference type="RefSeq" id="WP_136403233.1">
    <property type="nucleotide sequence ID" value="NZ_SSNZ01000004.1"/>
</dbReference>
<evidence type="ECO:0000313" key="3">
    <source>
        <dbReference type="Proteomes" id="UP000307507"/>
    </source>
</evidence>
<sequence length="189" mass="21590">MKKAKITVFSLLVIVILITAYFVFIKTDFYIPKPKRIVNEKGLTASIVKEVAKMGTIKDTLFLIVYNPSLICGSQIYPRSRFSEKMDAFEYGVKSQYYFDQEKSFLAVYQDNGMTIVTGRSSTGPEGCGCFRSSIVNFEQEKMSEKQVYEVQYKAMGKDKVEIAITNFNTNGELQVMDFVLNANHWDLK</sequence>
<dbReference type="Proteomes" id="UP000307507">
    <property type="component" value="Unassembled WGS sequence"/>
</dbReference>
<name>A0A4S3ZVH8_9FLAO</name>
<keyword evidence="1" id="KW-0472">Membrane</keyword>
<evidence type="ECO:0000256" key="1">
    <source>
        <dbReference type="SAM" id="Phobius"/>
    </source>
</evidence>
<comment type="caution">
    <text evidence="2">The sequence shown here is derived from an EMBL/GenBank/DDBJ whole genome shotgun (WGS) entry which is preliminary data.</text>
</comment>